<dbReference type="AlphaFoldDB" id="A0A8J4E6E9"/>
<gene>
    <name evidence="2" type="ORF">Vau01_106040</name>
</gene>
<protein>
    <submittedName>
        <fullName evidence="2">Uncharacterized protein</fullName>
    </submittedName>
</protein>
<dbReference type="Proteomes" id="UP000612585">
    <property type="component" value="Unassembled WGS sequence"/>
</dbReference>
<dbReference type="EMBL" id="BOPG01000088">
    <property type="protein sequence ID" value="GIJ63088.1"/>
    <property type="molecule type" value="Genomic_DNA"/>
</dbReference>
<organism evidence="2 3">
    <name type="scientific">Virgisporangium aurantiacum</name>
    <dbReference type="NCBI Taxonomy" id="175570"/>
    <lineage>
        <taxon>Bacteria</taxon>
        <taxon>Bacillati</taxon>
        <taxon>Actinomycetota</taxon>
        <taxon>Actinomycetes</taxon>
        <taxon>Micromonosporales</taxon>
        <taxon>Micromonosporaceae</taxon>
        <taxon>Virgisporangium</taxon>
    </lineage>
</organism>
<feature type="region of interest" description="Disordered" evidence="1">
    <location>
        <begin position="1"/>
        <end position="31"/>
    </location>
</feature>
<evidence type="ECO:0000313" key="2">
    <source>
        <dbReference type="EMBL" id="GIJ63088.1"/>
    </source>
</evidence>
<name>A0A8J4E6E9_9ACTN</name>
<dbReference type="SUPFAM" id="SSF53182">
    <property type="entry name" value="Pyrrolidone carboxyl peptidase (pyroglutamate aminopeptidase)"/>
    <property type="match status" value="1"/>
</dbReference>
<dbReference type="Gene3D" id="3.40.630.20">
    <property type="entry name" value="Peptidase C15, pyroglutamyl peptidase I-like"/>
    <property type="match status" value="1"/>
</dbReference>
<reference evidence="2" key="1">
    <citation type="submission" date="2021-01" db="EMBL/GenBank/DDBJ databases">
        <title>Whole genome shotgun sequence of Virgisporangium aurantiacum NBRC 16421.</title>
        <authorList>
            <person name="Komaki H."/>
            <person name="Tamura T."/>
        </authorList>
    </citation>
    <scope>NUCLEOTIDE SEQUENCE</scope>
    <source>
        <strain evidence="2">NBRC 16421</strain>
    </source>
</reference>
<accession>A0A8J4E6E9</accession>
<evidence type="ECO:0000313" key="3">
    <source>
        <dbReference type="Proteomes" id="UP000612585"/>
    </source>
</evidence>
<comment type="caution">
    <text evidence="2">The sequence shown here is derived from an EMBL/GenBank/DDBJ whole genome shotgun (WGS) entry which is preliminary data.</text>
</comment>
<sequence length="90" mass="9266">MDRSVWEIRGAGQAPVRSDTGPTSGSTSVWGGGGGFLSNEIAYRVTKLRATLPSTVPAGHLHVPGGNGTDADRVRIVARCVPILRAAALA</sequence>
<keyword evidence="3" id="KW-1185">Reference proteome</keyword>
<dbReference type="InterPro" id="IPR036440">
    <property type="entry name" value="Peptidase_C15-like_sf"/>
</dbReference>
<feature type="compositionally biased region" description="Low complexity" evidence="1">
    <location>
        <begin position="20"/>
        <end position="29"/>
    </location>
</feature>
<proteinExistence type="predicted"/>
<evidence type="ECO:0000256" key="1">
    <source>
        <dbReference type="SAM" id="MobiDB-lite"/>
    </source>
</evidence>